<dbReference type="AlphaFoldDB" id="A0A6L3SNX8"/>
<protein>
    <recommendedName>
        <fullName evidence="9">Pycsar effector protein domain-containing protein</fullName>
    </recommendedName>
</protein>
<keyword evidence="6" id="KW-0051">Antiviral defense</keyword>
<feature type="transmembrane region" description="Helical" evidence="8">
    <location>
        <begin position="32"/>
        <end position="53"/>
    </location>
</feature>
<dbReference type="OrthoDB" id="2084475at2"/>
<dbReference type="GO" id="GO:0005886">
    <property type="term" value="C:plasma membrane"/>
    <property type="evidence" value="ECO:0007669"/>
    <property type="project" value="UniProtKB-SubCell"/>
</dbReference>
<feature type="domain" description="Pycsar effector protein" evidence="9">
    <location>
        <begin position="13"/>
        <end position="172"/>
    </location>
</feature>
<proteinExistence type="predicted"/>
<dbReference type="EMBL" id="VZZK01000067">
    <property type="protein sequence ID" value="KAB1070173.1"/>
    <property type="molecule type" value="Genomic_DNA"/>
</dbReference>
<dbReference type="GO" id="GO:0000166">
    <property type="term" value="F:nucleotide binding"/>
    <property type="evidence" value="ECO:0007669"/>
    <property type="project" value="UniProtKB-KW"/>
</dbReference>
<feature type="transmembrane region" description="Helical" evidence="8">
    <location>
        <begin position="155"/>
        <end position="179"/>
    </location>
</feature>
<dbReference type="Proteomes" id="UP000474159">
    <property type="component" value="Unassembled WGS sequence"/>
</dbReference>
<evidence type="ECO:0000313" key="11">
    <source>
        <dbReference type="Proteomes" id="UP000474159"/>
    </source>
</evidence>
<evidence type="ECO:0000256" key="5">
    <source>
        <dbReference type="ARBA" id="ARBA00022989"/>
    </source>
</evidence>
<accession>A0A6L3SNX8</accession>
<evidence type="ECO:0000256" key="6">
    <source>
        <dbReference type="ARBA" id="ARBA00023118"/>
    </source>
</evidence>
<dbReference type="Pfam" id="PF18967">
    <property type="entry name" value="PycTM"/>
    <property type="match status" value="1"/>
</dbReference>
<comment type="subcellular location">
    <subcellularLocation>
        <location evidence="1">Cell membrane</location>
    </subcellularLocation>
</comment>
<evidence type="ECO:0000256" key="3">
    <source>
        <dbReference type="ARBA" id="ARBA00022692"/>
    </source>
</evidence>
<keyword evidence="11" id="KW-1185">Reference proteome</keyword>
<evidence type="ECO:0000256" key="7">
    <source>
        <dbReference type="ARBA" id="ARBA00023136"/>
    </source>
</evidence>
<reference evidence="10 11" key="1">
    <citation type="submission" date="2019-09" db="EMBL/GenBank/DDBJ databases">
        <title>YIM 48816 draft genome.</title>
        <authorList>
            <person name="Jiang L."/>
        </authorList>
    </citation>
    <scope>NUCLEOTIDE SEQUENCE [LARGE SCALE GENOMIC DNA]</scope>
    <source>
        <strain evidence="10 11">YIM 48816</strain>
    </source>
</reference>
<dbReference type="RefSeq" id="WP_151005394.1">
    <property type="nucleotide sequence ID" value="NZ_BPQY01000247.1"/>
</dbReference>
<sequence>MKDDQQEAFERVLSATLARILDLLKFAEAKNAALLTFASAWILGSINLLMGSAKLTGDWRISFIVALPLFALAGLIAIVSFLPKMLLSVFHQDPEQSKALLYFGDAASFAPAAYRDRVRDRYYPPENESATRNYLDDLSIQIAVVSQITKRKLQFFNWGALIVLIALAALAIPAIRAVWQLVAPRLGVS</sequence>
<keyword evidence="4" id="KW-0547">Nucleotide-binding</keyword>
<evidence type="ECO:0000256" key="1">
    <source>
        <dbReference type="ARBA" id="ARBA00004236"/>
    </source>
</evidence>
<gene>
    <name evidence="10" type="ORF">F6X53_30360</name>
</gene>
<comment type="caution">
    <text evidence="10">The sequence shown here is derived from an EMBL/GenBank/DDBJ whole genome shotgun (WGS) entry which is preliminary data.</text>
</comment>
<evidence type="ECO:0000256" key="4">
    <source>
        <dbReference type="ARBA" id="ARBA00022741"/>
    </source>
</evidence>
<name>A0A6L3SNX8_9HYPH</name>
<dbReference type="GO" id="GO:0051607">
    <property type="term" value="P:defense response to virus"/>
    <property type="evidence" value="ECO:0007669"/>
    <property type="project" value="UniProtKB-KW"/>
</dbReference>
<evidence type="ECO:0000259" key="9">
    <source>
        <dbReference type="Pfam" id="PF18967"/>
    </source>
</evidence>
<organism evidence="10 11">
    <name type="scientific">Methylobacterium soli</name>
    <dbReference type="NCBI Taxonomy" id="553447"/>
    <lineage>
        <taxon>Bacteria</taxon>
        <taxon>Pseudomonadati</taxon>
        <taxon>Pseudomonadota</taxon>
        <taxon>Alphaproteobacteria</taxon>
        <taxon>Hyphomicrobiales</taxon>
        <taxon>Methylobacteriaceae</taxon>
        <taxon>Methylobacterium</taxon>
    </lineage>
</organism>
<keyword evidence="7 8" id="KW-0472">Membrane</keyword>
<evidence type="ECO:0000256" key="8">
    <source>
        <dbReference type="SAM" id="Phobius"/>
    </source>
</evidence>
<evidence type="ECO:0000256" key="2">
    <source>
        <dbReference type="ARBA" id="ARBA00022475"/>
    </source>
</evidence>
<keyword evidence="5 8" id="KW-1133">Transmembrane helix</keyword>
<dbReference type="InterPro" id="IPR043760">
    <property type="entry name" value="PycTM_dom"/>
</dbReference>
<evidence type="ECO:0000313" key="10">
    <source>
        <dbReference type="EMBL" id="KAB1070173.1"/>
    </source>
</evidence>
<keyword evidence="3 8" id="KW-0812">Transmembrane</keyword>
<keyword evidence="2" id="KW-1003">Cell membrane</keyword>
<feature type="transmembrane region" description="Helical" evidence="8">
    <location>
        <begin position="59"/>
        <end position="82"/>
    </location>
</feature>